<dbReference type="RefSeq" id="WP_253540392.1">
    <property type="nucleotide sequence ID" value="NZ_JAMYWC010000006.1"/>
</dbReference>
<feature type="region of interest" description="Disordered" evidence="1">
    <location>
        <begin position="49"/>
        <end position="93"/>
    </location>
</feature>
<evidence type="ECO:0000313" key="2">
    <source>
        <dbReference type="EMBL" id="MCP1174682.1"/>
    </source>
</evidence>
<protein>
    <submittedName>
        <fullName evidence="2">Uncharacterized protein</fullName>
    </submittedName>
</protein>
<proteinExistence type="predicted"/>
<keyword evidence="3" id="KW-1185">Reference proteome</keyword>
<name>A0AA41WWP2_9RALS</name>
<feature type="compositionally biased region" description="Basic residues" evidence="1">
    <location>
        <begin position="55"/>
        <end position="83"/>
    </location>
</feature>
<dbReference type="AlphaFoldDB" id="A0AA41WWP2"/>
<gene>
    <name evidence="2" type="ORF">NKG59_20160</name>
</gene>
<accession>A0AA41WWP2</accession>
<dbReference type="EMBL" id="JAMYWC010000006">
    <property type="protein sequence ID" value="MCP1174682.1"/>
    <property type="molecule type" value="Genomic_DNA"/>
</dbReference>
<organism evidence="2 3">
    <name type="scientific">Ralstonia chuxiongensis</name>
    <dbReference type="NCBI Taxonomy" id="2957504"/>
    <lineage>
        <taxon>Bacteria</taxon>
        <taxon>Pseudomonadati</taxon>
        <taxon>Pseudomonadota</taxon>
        <taxon>Betaproteobacteria</taxon>
        <taxon>Burkholderiales</taxon>
        <taxon>Burkholderiaceae</taxon>
        <taxon>Ralstonia</taxon>
    </lineage>
</organism>
<evidence type="ECO:0000256" key="1">
    <source>
        <dbReference type="SAM" id="MobiDB-lite"/>
    </source>
</evidence>
<comment type="caution">
    <text evidence="2">The sequence shown here is derived from an EMBL/GenBank/DDBJ whole genome shotgun (WGS) entry which is preliminary data.</text>
</comment>
<dbReference type="Proteomes" id="UP001162793">
    <property type="component" value="Unassembled WGS sequence"/>
</dbReference>
<sequence>MPALAIASWLRGAVFLQRRVGRIRIVGFRQWRLRAVQVRLAAHDPLAVSKTPQSGRRRHFRMVRKRDKQQGLHRRRAAKRRSKNNNIDFARAV</sequence>
<reference evidence="3" key="1">
    <citation type="journal article" date="2023" name="Front. Microbiol.">
        <title>Ralstonia chuxiongensis sp. nov., Ralstonia mojiangensis sp. nov., and Ralstonia soli sp. nov., isolated from tobacco fields, are three novel species in the family Burkholderiaceae.</title>
        <authorList>
            <person name="Lu C.H."/>
            <person name="Zhang Y.Y."/>
            <person name="Jiang N."/>
            <person name="Chen W."/>
            <person name="Shao X."/>
            <person name="Zhao Z.M."/>
            <person name="Lu W.L."/>
            <person name="Hu X."/>
            <person name="Xi Y.X."/>
            <person name="Zou S.Y."/>
            <person name="Wei Q.J."/>
            <person name="Lin Z.L."/>
            <person name="Gong L."/>
            <person name="Gai X.T."/>
            <person name="Zhang L.Q."/>
            <person name="Li J.Y."/>
            <person name="Jin Y."/>
            <person name="Xia Z.Y."/>
        </authorList>
    </citation>
    <scope>NUCLEOTIDE SEQUENCE [LARGE SCALE GENOMIC DNA]</scope>
    <source>
        <strain evidence="3">21YRMH01-3</strain>
    </source>
</reference>
<evidence type="ECO:0000313" key="3">
    <source>
        <dbReference type="Proteomes" id="UP001162793"/>
    </source>
</evidence>